<evidence type="ECO:0000313" key="4">
    <source>
        <dbReference type="Proteomes" id="UP001595896"/>
    </source>
</evidence>
<dbReference type="Gene3D" id="3.10.580.10">
    <property type="entry name" value="CBS-domain"/>
    <property type="match status" value="1"/>
</dbReference>
<evidence type="ECO:0000313" key="3">
    <source>
        <dbReference type="EMBL" id="MFC4735850.1"/>
    </source>
</evidence>
<keyword evidence="4" id="KW-1185">Reference proteome</keyword>
<gene>
    <name evidence="3" type="primary">cbpA</name>
    <name evidence="3" type="ORF">ACFO4L_04550</name>
</gene>
<dbReference type="SUPFAM" id="SSF54631">
    <property type="entry name" value="CBS-domain pair"/>
    <property type="match status" value="1"/>
</dbReference>
<reference evidence="4" key="1">
    <citation type="journal article" date="2019" name="Int. J. Syst. Evol. Microbiol.">
        <title>The Global Catalogue of Microorganisms (GCM) 10K type strain sequencing project: providing services to taxonomists for standard genome sequencing and annotation.</title>
        <authorList>
            <consortium name="The Broad Institute Genomics Platform"/>
            <consortium name="The Broad Institute Genome Sequencing Center for Infectious Disease"/>
            <person name="Wu L."/>
            <person name="Ma J."/>
        </authorList>
    </citation>
    <scope>NUCLEOTIDE SEQUENCE [LARGE SCALE GENOMIC DNA]</scope>
    <source>
        <strain evidence="4">JCM 12165</strain>
    </source>
</reference>
<evidence type="ECO:0000256" key="1">
    <source>
        <dbReference type="PROSITE-ProRule" id="PRU00703"/>
    </source>
</evidence>
<dbReference type="InterPro" id="IPR000644">
    <property type="entry name" value="CBS_dom"/>
</dbReference>
<dbReference type="PROSITE" id="PS51371">
    <property type="entry name" value="CBS"/>
    <property type="match status" value="1"/>
</dbReference>
<evidence type="ECO:0000259" key="2">
    <source>
        <dbReference type="PROSITE" id="PS51371"/>
    </source>
</evidence>
<protein>
    <submittedName>
        <fullName evidence="3">Cyclic di-AMP binding protein CbpA</fullName>
    </submittedName>
</protein>
<dbReference type="Proteomes" id="UP001595896">
    <property type="component" value="Unassembled WGS sequence"/>
</dbReference>
<dbReference type="Pfam" id="PF00571">
    <property type="entry name" value="CBS"/>
    <property type="match status" value="1"/>
</dbReference>
<sequence length="209" mass="23685">MKIKYNIIPKDDVITCKESYSVGQALDVLEKSGFRCVPVLSDDDKHFKGNVYAQDVYKALLYGEIDKQAPLETLLADRDVHLQESASFFRIFKNIRRYPYIAVTDQENVFTGILTHGNVMSILEDSWGIESGNLTFTVSTHEYQGALSGIMTTVKKYSSIHSLMTLDTDSTFFRRVIVTLPASTGREKLDSLLQDLESNGYRVFDVEEM</sequence>
<dbReference type="InterPro" id="IPR017036">
    <property type="entry name" value="Lmo0553-like"/>
</dbReference>
<comment type="caution">
    <text evidence="3">The sequence shown here is derived from an EMBL/GenBank/DDBJ whole genome shotgun (WGS) entry which is preliminary data.</text>
</comment>
<keyword evidence="1" id="KW-0129">CBS domain</keyword>
<dbReference type="NCBIfam" id="NF038387">
    <property type="entry name" value="CBS_CbpA"/>
    <property type="match status" value="1"/>
</dbReference>
<dbReference type="PIRSF" id="PIRSF035040">
    <property type="entry name" value="UCP035040_CBS_Lmo0553"/>
    <property type="match status" value="1"/>
</dbReference>
<dbReference type="CDD" id="cd02205">
    <property type="entry name" value="CBS_pair_SF"/>
    <property type="match status" value="1"/>
</dbReference>
<dbReference type="EMBL" id="JBHSGK010000003">
    <property type="protein sequence ID" value="MFC4735850.1"/>
    <property type="molecule type" value="Genomic_DNA"/>
</dbReference>
<accession>A0ABV9NT16</accession>
<dbReference type="InterPro" id="IPR046342">
    <property type="entry name" value="CBS_dom_sf"/>
</dbReference>
<feature type="domain" description="CBS" evidence="2">
    <location>
        <begin position="7"/>
        <end position="67"/>
    </location>
</feature>
<proteinExistence type="predicted"/>
<dbReference type="SMART" id="SM00116">
    <property type="entry name" value="CBS"/>
    <property type="match status" value="1"/>
</dbReference>
<organism evidence="3 4">
    <name type="scientific">Bacillus daqingensis</name>
    <dbReference type="NCBI Taxonomy" id="872396"/>
    <lineage>
        <taxon>Bacteria</taxon>
        <taxon>Bacillati</taxon>
        <taxon>Bacillota</taxon>
        <taxon>Bacilli</taxon>
        <taxon>Bacillales</taxon>
        <taxon>Bacillaceae</taxon>
        <taxon>Bacillus</taxon>
    </lineage>
</organism>
<name>A0ABV9NT16_9BACI</name>
<dbReference type="RefSeq" id="WP_377908488.1">
    <property type="nucleotide sequence ID" value="NZ_JBHSGK010000003.1"/>
</dbReference>